<gene>
    <name evidence="2" type="ORF">CJD38_01860</name>
</gene>
<evidence type="ECO:0000313" key="2">
    <source>
        <dbReference type="EMBL" id="PTU32883.1"/>
    </source>
</evidence>
<dbReference type="EMBL" id="QANS01000001">
    <property type="protein sequence ID" value="PTU32883.1"/>
    <property type="molecule type" value="Genomic_DNA"/>
</dbReference>
<comment type="caution">
    <text evidence="2">The sequence shown here is derived from an EMBL/GenBank/DDBJ whole genome shotgun (WGS) entry which is preliminary data.</text>
</comment>
<name>A0A2T5MJX5_9GAMM</name>
<dbReference type="InterPro" id="IPR008136">
    <property type="entry name" value="CinA_C"/>
</dbReference>
<dbReference type="RefSeq" id="WP_107938592.1">
    <property type="nucleotide sequence ID" value="NZ_QANS01000001.1"/>
</dbReference>
<dbReference type="OrthoDB" id="9801454at2"/>
<proteinExistence type="predicted"/>
<reference evidence="2 3" key="1">
    <citation type="submission" date="2018-04" db="EMBL/GenBank/DDBJ databases">
        <title>Novel species isolated from glacier.</title>
        <authorList>
            <person name="Liu Q."/>
            <person name="Xin Y.-H."/>
        </authorList>
    </citation>
    <scope>NUCLEOTIDE SEQUENCE [LARGE SCALE GENOMIC DNA]</scope>
    <source>
        <strain evidence="2 3">GT1R17</strain>
    </source>
</reference>
<organism evidence="2 3">
    <name type="scientific">Stenotrophobium rhamnosiphilum</name>
    <dbReference type="NCBI Taxonomy" id="2029166"/>
    <lineage>
        <taxon>Bacteria</taxon>
        <taxon>Pseudomonadati</taxon>
        <taxon>Pseudomonadota</taxon>
        <taxon>Gammaproteobacteria</taxon>
        <taxon>Nevskiales</taxon>
        <taxon>Nevskiaceae</taxon>
        <taxon>Stenotrophobium</taxon>
    </lineage>
</organism>
<accession>A0A2T5MJX5</accession>
<keyword evidence="3" id="KW-1185">Reference proteome</keyword>
<sequence length="159" mass="16845">MSTLAAEIGTLLVARGEFVATAESCTGGLIAKLMTDVAGSSGWFERGVITYSNLAKQELLDVPEDVIATEGAVSDGTAMCMVEGLLMSSPADWGIAVTGVAGPTGGTKTKPVGTVWISWLHRGSDPLVRCYHFSGDREQVREQTAHTALTELLKFLRND</sequence>
<dbReference type="InterPro" id="IPR036653">
    <property type="entry name" value="CinA-like_C"/>
</dbReference>
<dbReference type="Pfam" id="PF02464">
    <property type="entry name" value="CinA"/>
    <property type="match status" value="1"/>
</dbReference>
<dbReference type="Gene3D" id="3.90.950.20">
    <property type="entry name" value="CinA-like"/>
    <property type="match status" value="1"/>
</dbReference>
<dbReference type="Proteomes" id="UP000244248">
    <property type="component" value="Unassembled WGS sequence"/>
</dbReference>
<dbReference type="SUPFAM" id="SSF142433">
    <property type="entry name" value="CinA-like"/>
    <property type="match status" value="1"/>
</dbReference>
<protein>
    <submittedName>
        <fullName evidence="2">Damage-inducible protein CinA</fullName>
    </submittedName>
</protein>
<dbReference type="AlphaFoldDB" id="A0A2T5MJX5"/>
<evidence type="ECO:0000313" key="3">
    <source>
        <dbReference type="Proteomes" id="UP000244248"/>
    </source>
</evidence>
<evidence type="ECO:0000259" key="1">
    <source>
        <dbReference type="Pfam" id="PF02464"/>
    </source>
</evidence>
<dbReference type="NCBIfam" id="TIGR00199">
    <property type="entry name" value="PncC_domain"/>
    <property type="match status" value="1"/>
</dbReference>
<feature type="domain" description="CinA C-terminal" evidence="1">
    <location>
        <begin position="3"/>
        <end position="155"/>
    </location>
</feature>